<comment type="caution">
    <text evidence="2">The sequence shown here is derived from an EMBL/GenBank/DDBJ whole genome shotgun (WGS) entry which is preliminary data.</text>
</comment>
<dbReference type="AlphaFoldDB" id="A0A370THH6"/>
<dbReference type="SUPFAM" id="SSF54909">
    <property type="entry name" value="Dimeric alpha+beta barrel"/>
    <property type="match status" value="1"/>
</dbReference>
<feature type="domain" description="ABM" evidence="1">
    <location>
        <begin position="5"/>
        <end position="79"/>
    </location>
</feature>
<dbReference type="Gene3D" id="3.30.70.100">
    <property type="match status" value="1"/>
</dbReference>
<reference evidence="2 3" key="1">
    <citation type="journal article" date="2018" name="IMA Fungus">
        <title>IMA Genome-F 9: Draft genome sequence of Annulohypoxylon stygium, Aspergillus mulundensis, Berkeleyomyces basicola (syn. Thielaviopsis basicola), Ceratocystis smalleyi, two Cercospora beticola strains, Coleophoma cylindrospora, Fusarium fracticaudum, Phialophora cf. hyalina, and Morchella septimelata.</title>
        <authorList>
            <person name="Wingfield B.D."/>
            <person name="Bills G.F."/>
            <person name="Dong Y."/>
            <person name="Huang W."/>
            <person name="Nel W.J."/>
            <person name="Swalarsk-Parry B.S."/>
            <person name="Vaghefi N."/>
            <person name="Wilken P.M."/>
            <person name="An Z."/>
            <person name="de Beer Z.W."/>
            <person name="De Vos L."/>
            <person name="Chen L."/>
            <person name="Duong T.A."/>
            <person name="Gao Y."/>
            <person name="Hammerbacher A."/>
            <person name="Kikkert J.R."/>
            <person name="Li Y."/>
            <person name="Li H."/>
            <person name="Li K."/>
            <person name="Li Q."/>
            <person name="Liu X."/>
            <person name="Ma X."/>
            <person name="Naidoo K."/>
            <person name="Pethybridge S.J."/>
            <person name="Sun J."/>
            <person name="Steenkamp E.T."/>
            <person name="van der Nest M.A."/>
            <person name="van Wyk S."/>
            <person name="Wingfield M.J."/>
            <person name="Xiong C."/>
            <person name="Yue Q."/>
            <person name="Zhang X."/>
        </authorList>
    </citation>
    <scope>NUCLEOTIDE SEQUENCE [LARGE SCALE GENOMIC DNA]</scope>
    <source>
        <strain evidence="2 3">BP 5553</strain>
    </source>
</reference>
<dbReference type="InterPro" id="IPR011008">
    <property type="entry name" value="Dimeric_a/b-barrel"/>
</dbReference>
<name>A0A370THH6_9HELO</name>
<dbReference type="OrthoDB" id="3830579at2759"/>
<sequence>MASAVTACATITLKAGQNIEESQAWKDSLTTISQQAGYQRAYWGREVDNADVVQLLVDWDSIASNGAFIASPAYASFMENLSTIITDISLHHVQQTTPTGPHTLLTSAPVTEVLTLYACDPSYVAEKVQPFAAAIAAAKPAGYRGYVVGDVVEEIEKKDGTANGKGVKLFIGWDSKELHEQAKASDLLKESVGLLKGGSGGAEMSYVSFKLF</sequence>
<dbReference type="InterPro" id="IPR007138">
    <property type="entry name" value="ABM_dom"/>
</dbReference>
<evidence type="ECO:0000259" key="1">
    <source>
        <dbReference type="Pfam" id="PF03992"/>
    </source>
</evidence>
<organism evidence="2 3">
    <name type="scientific">Venustampulla echinocandica</name>
    <dbReference type="NCBI Taxonomy" id="2656787"/>
    <lineage>
        <taxon>Eukaryota</taxon>
        <taxon>Fungi</taxon>
        <taxon>Dikarya</taxon>
        <taxon>Ascomycota</taxon>
        <taxon>Pezizomycotina</taxon>
        <taxon>Leotiomycetes</taxon>
        <taxon>Helotiales</taxon>
        <taxon>Pleuroascaceae</taxon>
        <taxon>Venustampulla</taxon>
    </lineage>
</organism>
<keyword evidence="3" id="KW-1185">Reference proteome</keyword>
<dbReference type="EMBL" id="NPIC01000007">
    <property type="protein sequence ID" value="RDL34655.1"/>
    <property type="molecule type" value="Genomic_DNA"/>
</dbReference>
<dbReference type="Pfam" id="PF03992">
    <property type="entry name" value="ABM"/>
    <property type="match status" value="1"/>
</dbReference>
<gene>
    <name evidence="2" type="ORF">BP5553_07783</name>
</gene>
<dbReference type="GeneID" id="43600632"/>
<proteinExistence type="predicted"/>
<protein>
    <recommendedName>
        <fullName evidence="1">ABM domain-containing protein</fullName>
    </recommendedName>
</protein>
<dbReference type="Proteomes" id="UP000254866">
    <property type="component" value="Unassembled WGS sequence"/>
</dbReference>
<dbReference type="RefSeq" id="XP_031867637.1">
    <property type="nucleotide sequence ID" value="XM_032016406.1"/>
</dbReference>
<accession>A0A370THH6</accession>
<evidence type="ECO:0000313" key="2">
    <source>
        <dbReference type="EMBL" id="RDL34655.1"/>
    </source>
</evidence>
<evidence type="ECO:0000313" key="3">
    <source>
        <dbReference type="Proteomes" id="UP000254866"/>
    </source>
</evidence>
<dbReference type="STRING" id="2656787.A0A370THH6"/>